<protein>
    <recommendedName>
        <fullName evidence="5">BLISTER</fullName>
    </recommendedName>
</protein>
<evidence type="ECO:0008006" key="5">
    <source>
        <dbReference type="Google" id="ProtNLM"/>
    </source>
</evidence>
<dbReference type="PANTHER" id="PTHR47490">
    <property type="entry name" value="PROTEIN BLISTER"/>
    <property type="match status" value="1"/>
</dbReference>
<feature type="region of interest" description="Disordered" evidence="2">
    <location>
        <begin position="262"/>
        <end position="319"/>
    </location>
</feature>
<feature type="compositionally biased region" description="Polar residues" evidence="2">
    <location>
        <begin position="279"/>
        <end position="300"/>
    </location>
</feature>
<reference evidence="3 4" key="1">
    <citation type="journal article" date="2020" name="Nat. Commun.">
        <title>Genome of Tripterygium wilfordii and identification of cytochrome P450 involved in triptolide biosynthesis.</title>
        <authorList>
            <person name="Tu L."/>
            <person name="Su P."/>
            <person name="Zhang Z."/>
            <person name="Gao L."/>
            <person name="Wang J."/>
            <person name="Hu T."/>
            <person name="Zhou J."/>
            <person name="Zhang Y."/>
            <person name="Zhao Y."/>
            <person name="Liu Y."/>
            <person name="Song Y."/>
            <person name="Tong Y."/>
            <person name="Lu Y."/>
            <person name="Yang J."/>
            <person name="Xu C."/>
            <person name="Jia M."/>
            <person name="Peters R.J."/>
            <person name="Huang L."/>
            <person name="Gao W."/>
        </authorList>
    </citation>
    <scope>NUCLEOTIDE SEQUENCE [LARGE SCALE GENOMIC DNA]</scope>
    <source>
        <strain evidence="4">cv. XIE 37</strain>
        <tissue evidence="3">Leaf</tissue>
    </source>
</reference>
<dbReference type="FunCoup" id="A0A7J7E1N1">
    <property type="interactions" value="3215"/>
</dbReference>
<dbReference type="OrthoDB" id="2019993at2759"/>
<feature type="region of interest" description="Disordered" evidence="2">
    <location>
        <begin position="27"/>
        <end position="54"/>
    </location>
</feature>
<dbReference type="EMBL" id="JAAARO010000001">
    <property type="protein sequence ID" value="KAF5752443.1"/>
    <property type="molecule type" value="Genomic_DNA"/>
</dbReference>
<keyword evidence="4" id="KW-1185">Reference proteome</keyword>
<evidence type="ECO:0000256" key="1">
    <source>
        <dbReference type="SAM" id="Coils"/>
    </source>
</evidence>
<dbReference type="PANTHER" id="PTHR47490:SF2">
    <property type="entry name" value="PROTEIN BLISTER"/>
    <property type="match status" value="1"/>
</dbReference>
<feature type="region of interest" description="Disordered" evidence="2">
    <location>
        <begin position="595"/>
        <end position="641"/>
    </location>
</feature>
<evidence type="ECO:0000313" key="3">
    <source>
        <dbReference type="EMBL" id="KAF5752443.1"/>
    </source>
</evidence>
<feature type="compositionally biased region" description="Basic and acidic residues" evidence="2">
    <location>
        <begin position="302"/>
        <end position="313"/>
    </location>
</feature>
<dbReference type="InterPro" id="IPR044194">
    <property type="entry name" value="BLISTER"/>
</dbReference>
<dbReference type="GO" id="GO:0040008">
    <property type="term" value="P:regulation of growth"/>
    <property type="evidence" value="ECO:0007669"/>
    <property type="project" value="InterPro"/>
</dbReference>
<feature type="coiled-coil region" evidence="1">
    <location>
        <begin position="437"/>
        <end position="527"/>
    </location>
</feature>
<evidence type="ECO:0000256" key="2">
    <source>
        <dbReference type="SAM" id="MobiDB-lite"/>
    </source>
</evidence>
<feature type="compositionally biased region" description="Basic and acidic residues" evidence="2">
    <location>
        <begin position="27"/>
        <end position="36"/>
    </location>
</feature>
<feature type="region of interest" description="Disordered" evidence="2">
    <location>
        <begin position="1"/>
        <end position="20"/>
    </location>
</feature>
<dbReference type="InParanoid" id="A0A7J7E1N1"/>
<accession>A0A7J7E1N1</accession>
<dbReference type="AlphaFoldDB" id="A0A7J7E1N1"/>
<comment type="caution">
    <text evidence="3">The sequence shown here is derived from an EMBL/GenBank/DDBJ whole genome shotgun (WGS) entry which is preliminary data.</text>
</comment>
<feature type="coiled-coil region" evidence="1">
    <location>
        <begin position="671"/>
        <end position="726"/>
    </location>
</feature>
<feature type="compositionally biased region" description="Polar residues" evidence="2">
    <location>
        <begin position="620"/>
        <end position="639"/>
    </location>
</feature>
<feature type="compositionally biased region" description="Basic and acidic residues" evidence="2">
    <location>
        <begin position="262"/>
        <end position="277"/>
    </location>
</feature>
<organism evidence="3 4">
    <name type="scientific">Tripterygium wilfordii</name>
    <name type="common">Thunder God vine</name>
    <dbReference type="NCBI Taxonomy" id="458696"/>
    <lineage>
        <taxon>Eukaryota</taxon>
        <taxon>Viridiplantae</taxon>
        <taxon>Streptophyta</taxon>
        <taxon>Embryophyta</taxon>
        <taxon>Tracheophyta</taxon>
        <taxon>Spermatophyta</taxon>
        <taxon>Magnoliopsida</taxon>
        <taxon>eudicotyledons</taxon>
        <taxon>Gunneridae</taxon>
        <taxon>Pentapetalae</taxon>
        <taxon>rosids</taxon>
        <taxon>fabids</taxon>
        <taxon>Celastrales</taxon>
        <taxon>Celastraceae</taxon>
        <taxon>Tripterygium</taxon>
    </lineage>
</organism>
<keyword evidence="1" id="KW-0175">Coiled coil</keyword>
<name>A0A7J7E1N1_TRIWF</name>
<proteinExistence type="predicted"/>
<gene>
    <name evidence="3" type="ORF">HS088_TW01G00352</name>
</gene>
<feature type="compositionally biased region" description="Polar residues" evidence="2">
    <location>
        <begin position="42"/>
        <end position="54"/>
    </location>
</feature>
<evidence type="ECO:0000313" key="4">
    <source>
        <dbReference type="Proteomes" id="UP000593562"/>
    </source>
</evidence>
<sequence>MASAQVLPTSRKQGHLEAGKKKLEEFRKKKAAERAKKSASSNQHHTSDVSTVQKQYVEAERVTYSDGANTSEGPISFVEGFGVDMNNGIKEVGLNQKSEQSYSKDMDVNDRSSSLVDLAPTHANNIDFQKFDASEPTETVDVQEGKDMTNDIGYYNGAPKRPLKDGIFSTYSRSSGMESFQSKENNSYLKDYAASLSGSPYINFTTNFSASNSGGFQMPMKPGFTGLLEVGGSSPYYQDSIQPTTSSRVSMTEVVEDVHGAAKSNDHLDSDLEERKHSSFASGSPSMHGANIQSSDSTGFDSDVRSSIDREPLHSSLTEVNSRRYRPSFLDSLNVPRATAGTSLQQEEFEDSFLSSNSNVAGVDTFGLSANSKLSKETDTTGPFSKPKYSNMASAFEHSTKFSVPTSNGVDILKPSVNENSLEKNHGFYSPKQDEDFAALEQHIEDLTREKFSLQRALEASRVLAESLAAENSSLTDSYNQQRSVVNQLKFDMEKLQDEIKVILAELESVKMEYANAQLECSAADERAKLLASEVIGLEEKALKLRSSELKLATQLENSEAEISSYKKKMSSMGKERQDLRSTIDALQEEKKLLQSKLRKASGGKSIDASKGPTQRKDIATTTEDLETSNQETQPSNVGSEAEGLPLLHEHGLLNLEVSSMHIPPDQMRTIKNINALISELALEKEELTQALASESSHCSKLKDLNKELSRKLEAQTQRLELLTTKSMANENIPARLPDSRTIQENTPYDEGDEVVERVLGWIMKLFPGGPSRRRPSKLL</sequence>
<dbReference type="Gene3D" id="1.10.287.1490">
    <property type="match status" value="1"/>
</dbReference>
<feature type="compositionally biased region" description="Polar residues" evidence="2">
    <location>
        <begin position="1"/>
        <end position="11"/>
    </location>
</feature>
<dbReference type="Proteomes" id="UP000593562">
    <property type="component" value="Unassembled WGS sequence"/>
</dbReference>